<dbReference type="PANTHER" id="PTHR20913">
    <property type="entry name" value="TBC1 DOMAIN FAMILY MEMBER 20/GTPASE"/>
    <property type="match status" value="1"/>
</dbReference>
<keyword evidence="5" id="KW-1185">Reference proteome</keyword>
<feature type="compositionally biased region" description="Low complexity" evidence="2">
    <location>
        <begin position="1"/>
        <end position="20"/>
    </location>
</feature>
<dbReference type="InterPro" id="IPR045913">
    <property type="entry name" value="TBC20/Gyp8-like"/>
</dbReference>
<organism evidence="4 5">
    <name type="scientific">Aspergillus cavernicola</name>
    <dbReference type="NCBI Taxonomy" id="176166"/>
    <lineage>
        <taxon>Eukaryota</taxon>
        <taxon>Fungi</taxon>
        <taxon>Dikarya</taxon>
        <taxon>Ascomycota</taxon>
        <taxon>Pezizomycotina</taxon>
        <taxon>Eurotiomycetes</taxon>
        <taxon>Eurotiomycetidae</taxon>
        <taxon>Eurotiales</taxon>
        <taxon>Aspergillaceae</taxon>
        <taxon>Aspergillus</taxon>
        <taxon>Aspergillus subgen. Nidulantes</taxon>
    </lineage>
</organism>
<proteinExistence type="predicted"/>
<dbReference type="SUPFAM" id="SSF47923">
    <property type="entry name" value="Ypt/Rab-GAP domain of gyp1p"/>
    <property type="match status" value="2"/>
</dbReference>
<gene>
    <name evidence="4" type="ORF">BDW59DRAFT_144744</name>
</gene>
<dbReference type="EMBL" id="JBFXLS010000028">
    <property type="protein sequence ID" value="KAL2826811.1"/>
    <property type="molecule type" value="Genomic_DNA"/>
</dbReference>
<evidence type="ECO:0000313" key="5">
    <source>
        <dbReference type="Proteomes" id="UP001610335"/>
    </source>
</evidence>
<dbReference type="Pfam" id="PF00566">
    <property type="entry name" value="RabGAP-TBC"/>
    <property type="match status" value="1"/>
</dbReference>
<evidence type="ECO:0000256" key="1">
    <source>
        <dbReference type="ARBA" id="ARBA00022468"/>
    </source>
</evidence>
<accession>A0ABR4IGE7</accession>
<dbReference type="InterPro" id="IPR035969">
    <property type="entry name" value="Rab-GAP_TBC_sf"/>
</dbReference>
<protein>
    <submittedName>
        <fullName evidence="4">Rab-GTPase-TBC domain-containing protein</fullName>
    </submittedName>
</protein>
<dbReference type="InterPro" id="IPR000195">
    <property type="entry name" value="Rab-GAP-TBC_dom"/>
</dbReference>
<name>A0ABR4IGE7_9EURO</name>
<dbReference type="Gene3D" id="1.10.472.80">
    <property type="entry name" value="Ypt/Rab-GAP domain of gyp1p, domain 3"/>
    <property type="match status" value="1"/>
</dbReference>
<evidence type="ECO:0000256" key="2">
    <source>
        <dbReference type="SAM" id="MobiDB-lite"/>
    </source>
</evidence>
<evidence type="ECO:0000259" key="3">
    <source>
        <dbReference type="PROSITE" id="PS50086"/>
    </source>
</evidence>
<dbReference type="PANTHER" id="PTHR20913:SF7">
    <property type="entry name" value="RE60063P"/>
    <property type="match status" value="1"/>
</dbReference>
<evidence type="ECO:0000313" key="4">
    <source>
        <dbReference type="EMBL" id="KAL2826811.1"/>
    </source>
</evidence>
<sequence>MAHLSRSSRSESASSKTHTSLENDPVTVAGNSAHVSSGDRLHVAKTADAIRRACDLRDLDALVSYATSEGGFLQDELRRLAWPILLQCDQSARESTLLPEHDLPPHGDEEQVQLDVNRSFVYYPECSDEELSSKKNELYKVIKQVLRNYPMLCYFQGYHDIVQVVLLVLGENQSAPVVARVSLLRIRDYMLPSLSPAVKHLQLIPEIIETADKALSRHISGIQPFFALSATLTLYAHDIQEYSDIARLFDFFLAWEPVVSIYLFAAIVMSRRKELLEIPADEPEMIHFTLSKLPSPLDLEGLISRAVQLFHDCPPESLQSKVWKRIPQCSVLKTSRDVFKRQSTDTVVELFHQQTRQLRSEERKKQVIGFLWSHRRTISSVAVAVLIGAMSIWIRKRGLDNSILSYIDRFRMAFQSCV</sequence>
<keyword evidence="1" id="KW-0343">GTPase activation</keyword>
<dbReference type="Proteomes" id="UP001610335">
    <property type="component" value="Unassembled WGS sequence"/>
</dbReference>
<dbReference type="PROSITE" id="PS50086">
    <property type="entry name" value="TBC_RABGAP"/>
    <property type="match status" value="1"/>
</dbReference>
<dbReference type="Gene3D" id="1.10.8.1310">
    <property type="match status" value="1"/>
</dbReference>
<comment type="caution">
    <text evidence="4">The sequence shown here is derived from an EMBL/GenBank/DDBJ whole genome shotgun (WGS) entry which is preliminary data.</text>
</comment>
<feature type="region of interest" description="Disordered" evidence="2">
    <location>
        <begin position="1"/>
        <end position="37"/>
    </location>
</feature>
<reference evidence="4 5" key="1">
    <citation type="submission" date="2024-07" db="EMBL/GenBank/DDBJ databases">
        <title>Section-level genome sequencing and comparative genomics of Aspergillus sections Usti and Cavernicolus.</title>
        <authorList>
            <consortium name="Lawrence Berkeley National Laboratory"/>
            <person name="Nybo J.L."/>
            <person name="Vesth T.C."/>
            <person name="Theobald S."/>
            <person name="Frisvad J.C."/>
            <person name="Larsen T.O."/>
            <person name="Kjaerboelling I."/>
            <person name="Rothschild-Mancinelli K."/>
            <person name="Lyhne E.K."/>
            <person name="Kogle M.E."/>
            <person name="Barry K."/>
            <person name="Clum A."/>
            <person name="Na H."/>
            <person name="Ledsgaard L."/>
            <person name="Lin J."/>
            <person name="Lipzen A."/>
            <person name="Kuo A."/>
            <person name="Riley R."/>
            <person name="Mondo S."/>
            <person name="LaButti K."/>
            <person name="Haridas S."/>
            <person name="Pangalinan J."/>
            <person name="Salamov A.A."/>
            <person name="Simmons B.A."/>
            <person name="Magnuson J.K."/>
            <person name="Chen J."/>
            <person name="Drula E."/>
            <person name="Henrissat B."/>
            <person name="Wiebenga A."/>
            <person name="Lubbers R.J."/>
            <person name="Gomes A.C."/>
            <person name="Makela M.R."/>
            <person name="Stajich J."/>
            <person name="Grigoriev I.V."/>
            <person name="Mortensen U.H."/>
            <person name="De vries R.P."/>
            <person name="Baker S.E."/>
            <person name="Andersen M.R."/>
        </authorList>
    </citation>
    <scope>NUCLEOTIDE SEQUENCE [LARGE SCALE GENOMIC DNA]</scope>
    <source>
        <strain evidence="4 5">CBS 600.67</strain>
    </source>
</reference>
<dbReference type="SMART" id="SM00164">
    <property type="entry name" value="TBC"/>
    <property type="match status" value="1"/>
</dbReference>
<feature type="domain" description="Rab-GAP TBC" evidence="3">
    <location>
        <begin position="72"/>
        <end position="256"/>
    </location>
</feature>